<dbReference type="EMBL" id="JAWDIP010000003">
    <property type="protein sequence ID" value="MDY0394751.1"/>
    <property type="molecule type" value="Genomic_DNA"/>
</dbReference>
<dbReference type="InterPro" id="IPR023118">
    <property type="entry name" value="YqaI_dom_sf"/>
</dbReference>
<organism evidence="1 2">
    <name type="scientific">Tigheibacillus halophilus</name>
    <dbReference type="NCBI Taxonomy" id="361280"/>
    <lineage>
        <taxon>Bacteria</taxon>
        <taxon>Bacillati</taxon>
        <taxon>Bacillota</taxon>
        <taxon>Bacilli</taxon>
        <taxon>Bacillales</taxon>
        <taxon>Bacillaceae</taxon>
        <taxon>Tigheibacillus</taxon>
    </lineage>
</organism>
<protein>
    <recommendedName>
        <fullName evidence="3">YqaI-like protein</fullName>
    </recommendedName>
</protein>
<evidence type="ECO:0000313" key="1">
    <source>
        <dbReference type="EMBL" id="MDY0394751.1"/>
    </source>
</evidence>
<proteinExistence type="predicted"/>
<name>A0ABU5C794_9BACI</name>
<comment type="caution">
    <text evidence="1">The sequence shown here is derived from an EMBL/GenBank/DDBJ whole genome shotgun (WGS) entry which is preliminary data.</text>
</comment>
<sequence length="73" mass="8512">MLDLEHPMITRMERTGIPYSAKREAYGKDPFENEVWPGDQILMLDDDFYLVDELPAEAIEILERHGASYRIAQ</sequence>
<accession>A0ABU5C794</accession>
<dbReference type="Gene3D" id="3.30.40.30">
    <property type="entry name" value="YqaI domain"/>
    <property type="match status" value="1"/>
</dbReference>
<reference evidence="1 2" key="1">
    <citation type="submission" date="2023-10" db="EMBL/GenBank/DDBJ databases">
        <title>Virgibacillus halophilus 5B73C genome.</title>
        <authorList>
            <person name="Miliotis G."/>
            <person name="Sengupta P."/>
            <person name="Hameed A."/>
            <person name="Chuvochina M."/>
            <person name="Mcdonagh F."/>
            <person name="Simpson A.C."/>
            <person name="Singh N.K."/>
            <person name="Rekha P.D."/>
            <person name="Raman K."/>
            <person name="Hugenholtz P."/>
            <person name="Venkateswaran K."/>
        </authorList>
    </citation>
    <scope>NUCLEOTIDE SEQUENCE [LARGE SCALE GENOMIC DNA]</scope>
    <source>
        <strain evidence="1 2">5B73C</strain>
    </source>
</reference>
<keyword evidence="2" id="KW-1185">Reference proteome</keyword>
<dbReference type="RefSeq" id="WP_390354206.1">
    <property type="nucleotide sequence ID" value="NZ_JBHUIZ010000005.1"/>
</dbReference>
<evidence type="ECO:0000313" key="2">
    <source>
        <dbReference type="Proteomes" id="UP001281447"/>
    </source>
</evidence>
<dbReference type="Proteomes" id="UP001281447">
    <property type="component" value="Unassembled WGS sequence"/>
</dbReference>
<gene>
    <name evidence="1" type="ORF">RWE15_10185</name>
</gene>
<evidence type="ECO:0008006" key="3">
    <source>
        <dbReference type="Google" id="ProtNLM"/>
    </source>
</evidence>